<evidence type="ECO:0000256" key="4">
    <source>
        <dbReference type="ARBA" id="ARBA00022989"/>
    </source>
</evidence>
<dbReference type="AlphaFoldDB" id="A0A974CH84"/>
<accession>A0A974CH84</accession>
<dbReference type="PANTHER" id="PTHR23302">
    <property type="entry name" value="TRANSMEMBRANE CHANNEL-RELATED"/>
    <property type="match status" value="1"/>
</dbReference>
<feature type="transmembrane region" description="Helical" evidence="6">
    <location>
        <begin position="353"/>
        <end position="376"/>
    </location>
</feature>
<dbReference type="Proteomes" id="UP000694892">
    <property type="component" value="Chromosome 7L"/>
</dbReference>
<gene>
    <name evidence="9" type="ORF">XELAEV_18035923mg</name>
</gene>
<evidence type="ECO:0000313" key="9">
    <source>
        <dbReference type="EMBL" id="OCT72942.1"/>
    </source>
</evidence>
<evidence type="ECO:0000256" key="1">
    <source>
        <dbReference type="ARBA" id="ARBA00004141"/>
    </source>
</evidence>
<feature type="region of interest" description="Disordered" evidence="7">
    <location>
        <begin position="1"/>
        <end position="23"/>
    </location>
</feature>
<organism evidence="9 10">
    <name type="scientific">Xenopus laevis</name>
    <name type="common">African clawed frog</name>
    <dbReference type="NCBI Taxonomy" id="8355"/>
    <lineage>
        <taxon>Eukaryota</taxon>
        <taxon>Metazoa</taxon>
        <taxon>Chordata</taxon>
        <taxon>Craniata</taxon>
        <taxon>Vertebrata</taxon>
        <taxon>Euteleostomi</taxon>
        <taxon>Amphibia</taxon>
        <taxon>Batrachia</taxon>
        <taxon>Anura</taxon>
        <taxon>Pipoidea</taxon>
        <taxon>Pipidae</taxon>
        <taxon>Xenopodinae</taxon>
        <taxon>Xenopus</taxon>
        <taxon>Xenopus</taxon>
    </lineage>
</organism>
<feature type="transmembrane region" description="Helical" evidence="6">
    <location>
        <begin position="100"/>
        <end position="121"/>
    </location>
</feature>
<dbReference type="GO" id="GO:0008381">
    <property type="term" value="F:mechanosensitive monoatomic ion channel activity"/>
    <property type="evidence" value="ECO:0007669"/>
    <property type="project" value="TreeGrafter"/>
</dbReference>
<feature type="transmembrane region" description="Helical" evidence="6">
    <location>
        <begin position="443"/>
        <end position="461"/>
    </location>
</feature>
<evidence type="ECO:0000256" key="7">
    <source>
        <dbReference type="SAM" id="MobiDB-lite"/>
    </source>
</evidence>
<dbReference type="EMBL" id="CM004478">
    <property type="protein sequence ID" value="OCT72942.1"/>
    <property type="molecule type" value="Genomic_DNA"/>
</dbReference>
<feature type="compositionally biased region" description="Polar residues" evidence="7">
    <location>
        <begin position="1"/>
        <end position="13"/>
    </location>
</feature>
<evidence type="ECO:0000256" key="6">
    <source>
        <dbReference type="RuleBase" id="RU310713"/>
    </source>
</evidence>
<feature type="transmembrane region" description="Helical" evidence="6">
    <location>
        <begin position="294"/>
        <end position="314"/>
    </location>
</feature>
<feature type="domain" description="TMC" evidence="8">
    <location>
        <begin position="434"/>
        <end position="544"/>
    </location>
</feature>
<comment type="similarity">
    <text evidence="2 6">Belongs to the TMC family.</text>
</comment>
<dbReference type="InterPro" id="IPR038900">
    <property type="entry name" value="TMC"/>
</dbReference>
<feature type="transmembrane region" description="Helical" evidence="6">
    <location>
        <begin position="548"/>
        <end position="570"/>
    </location>
</feature>
<evidence type="ECO:0000259" key="8">
    <source>
        <dbReference type="Pfam" id="PF07810"/>
    </source>
</evidence>
<keyword evidence="5 6" id="KW-0472">Membrane</keyword>
<sequence length="860" mass="98793">MQQSRSFQPWSDTDLQDEDEDKPVKEFCFSMQRKREIRIKQEKQGAKKNTWETWSRDYKRSFRQFQSKASESLQFLVLWRRTINTIGGNFGTGIASYFTFLRFLILMNFVTFLLIGGFIVIPNIVVQELNVVQTSQSSNTTGLCLKYSPNPQGLERYYTFIMDILMGTGFMELTYMFYGFYKNTLVILAAFYYNLPLAYLTTTLFYFLLSLVWIVVRSVKGFKQSLLTENTELSNYTSKIFVGWDFCIKDPRIIKLKQKSIRYELQMDLEEENMRRKHAERTTSQLAAIYSLRVFLNLVVICLTGAAFYCIYLSTVNSQELLINVNPKEASKDINPGSSSVKGNFILELLVGYLPSITITAANFFLPIVFGIIILWEKYTLNWEIRLTLVRCVFLRLTSLGMLLYSLWDKITCSGKPHDAKCVTCGYNIDEYKCWETRVGQEMYKLLIFDFLTVLVVILLVDFPRKMMVDHCSCKPIQFWGQQEFLVPQNVLDIVYGQTVCWIGTFFCPLLPLLNTVKYFIIFYMKRLTLFTNCRPADRTFRASSANFFFMLVLLLGLAISWVPVLYSIFAMTPSRACGPFNGQTNIWDTIPITIQTLPKTAAEFFLFIGSQAFAVPLFFLCCILMFYLIALASSYGELVKTLKDQLQMRPSSCFDQRMRSRSISPVRIYCACAKSHEVKSENFVTFGACAVDLYRQNAPTAHAPKCRSKQEEDRVEEDGACELRGLDLRSGTAAQRKRKAEEKQSVVLTGITLGRCSFQVSGKKQEDVPKTSDLLRKLLDFTRRTYVFAVNRGNTIISSTELYTDYGSLEKCIFHIYISDVQLAALVNCNCDSGVPPEMNLGDCLVHESCMANQCRFHP</sequence>
<keyword evidence="4 6" id="KW-1133">Transmembrane helix</keyword>
<name>A0A974CH84_XENLA</name>
<dbReference type="PANTHER" id="PTHR23302:SF45">
    <property type="entry name" value="TRANSMEMBRANE CHANNEL-LIKE PROTEIN 4"/>
    <property type="match status" value="1"/>
</dbReference>
<proteinExistence type="inferred from homology"/>
<comment type="subcellular location">
    <subcellularLocation>
        <location evidence="1 6">Membrane</location>
        <topology evidence="1 6">Multi-pass membrane protein</topology>
    </subcellularLocation>
</comment>
<dbReference type="GO" id="GO:0005886">
    <property type="term" value="C:plasma membrane"/>
    <property type="evidence" value="ECO:0007669"/>
    <property type="project" value="InterPro"/>
</dbReference>
<reference evidence="10" key="1">
    <citation type="journal article" date="2016" name="Nature">
        <title>Genome evolution in the allotetraploid frog Xenopus laevis.</title>
        <authorList>
            <person name="Session A.M."/>
            <person name="Uno Y."/>
            <person name="Kwon T."/>
            <person name="Chapman J.A."/>
            <person name="Toyoda A."/>
            <person name="Takahashi S."/>
            <person name="Fukui A."/>
            <person name="Hikosaka A."/>
            <person name="Suzuki A."/>
            <person name="Kondo M."/>
            <person name="van Heeringen S.J."/>
            <person name="Quigley I."/>
            <person name="Heinz S."/>
            <person name="Ogino H."/>
            <person name="Ochi H."/>
            <person name="Hellsten U."/>
            <person name="Lyons J.B."/>
            <person name="Simakov O."/>
            <person name="Putnam N."/>
            <person name="Stites J."/>
            <person name="Kuroki Y."/>
            <person name="Tanaka T."/>
            <person name="Michiue T."/>
            <person name="Watanabe M."/>
            <person name="Bogdanovic O."/>
            <person name="Lister R."/>
            <person name="Georgiou G."/>
            <person name="Paranjpe S.S."/>
            <person name="van Kruijsbergen I."/>
            <person name="Shu S."/>
            <person name="Carlson J."/>
            <person name="Kinoshita T."/>
            <person name="Ohta Y."/>
            <person name="Mawaribuchi S."/>
            <person name="Jenkins J."/>
            <person name="Grimwood J."/>
            <person name="Schmutz J."/>
            <person name="Mitros T."/>
            <person name="Mozaffari S.V."/>
            <person name="Suzuki Y."/>
            <person name="Haramoto Y."/>
            <person name="Yamamoto T.S."/>
            <person name="Takagi C."/>
            <person name="Heald R."/>
            <person name="Miller K."/>
            <person name="Haudenschild C."/>
            <person name="Kitzman J."/>
            <person name="Nakayama T."/>
            <person name="Izutsu Y."/>
            <person name="Robert J."/>
            <person name="Fortriede J."/>
            <person name="Burns K."/>
            <person name="Lotay V."/>
            <person name="Karimi K."/>
            <person name="Yasuoka Y."/>
            <person name="Dichmann D.S."/>
            <person name="Flajnik M.F."/>
            <person name="Houston D.W."/>
            <person name="Shendure J."/>
            <person name="DuPasquier L."/>
            <person name="Vize P.D."/>
            <person name="Zorn A.M."/>
            <person name="Ito M."/>
            <person name="Marcotte E.M."/>
            <person name="Wallingford J.B."/>
            <person name="Ito Y."/>
            <person name="Asashima M."/>
            <person name="Ueno N."/>
            <person name="Matsuda Y."/>
            <person name="Veenstra G.J."/>
            <person name="Fujiyama A."/>
            <person name="Harland R.M."/>
            <person name="Taira M."/>
            <person name="Rokhsar D.S."/>
        </authorList>
    </citation>
    <scope>NUCLEOTIDE SEQUENCE [LARGE SCALE GENOMIC DNA]</scope>
    <source>
        <strain evidence="10">J</strain>
    </source>
</reference>
<evidence type="ECO:0000256" key="3">
    <source>
        <dbReference type="ARBA" id="ARBA00022692"/>
    </source>
</evidence>
<evidence type="ECO:0000313" key="10">
    <source>
        <dbReference type="Proteomes" id="UP000694892"/>
    </source>
</evidence>
<keyword evidence="3 6" id="KW-0812">Transmembrane</keyword>
<evidence type="ECO:0000256" key="2">
    <source>
        <dbReference type="ARBA" id="ARBA00006510"/>
    </source>
</evidence>
<evidence type="ECO:0000256" key="5">
    <source>
        <dbReference type="ARBA" id="ARBA00023136"/>
    </source>
</evidence>
<dbReference type="InterPro" id="IPR012496">
    <property type="entry name" value="TMC_dom"/>
</dbReference>
<feature type="transmembrane region" description="Helical" evidence="6">
    <location>
        <begin position="605"/>
        <end position="631"/>
    </location>
</feature>
<feature type="transmembrane region" description="Helical" evidence="6">
    <location>
        <begin position="157"/>
        <end position="177"/>
    </location>
</feature>
<dbReference type="Pfam" id="PF07810">
    <property type="entry name" value="TMC"/>
    <property type="match status" value="1"/>
</dbReference>
<feature type="transmembrane region" description="Helical" evidence="6">
    <location>
        <begin position="197"/>
        <end position="216"/>
    </location>
</feature>
<protein>
    <recommendedName>
        <fullName evidence="6">Transmembrane channel-like protein</fullName>
    </recommendedName>
</protein>